<dbReference type="AlphaFoldDB" id="A0A2P5F439"/>
<protein>
    <submittedName>
        <fullName evidence="2">LRR domain containing protein</fullName>
    </submittedName>
</protein>
<reference evidence="3" key="1">
    <citation type="submission" date="2016-06" db="EMBL/GenBank/DDBJ databases">
        <title>Parallel loss of symbiosis genes in relatives of nitrogen-fixing non-legume Parasponia.</title>
        <authorList>
            <person name="Van Velzen R."/>
            <person name="Holmer R."/>
            <person name="Bu F."/>
            <person name="Rutten L."/>
            <person name="Van Zeijl A."/>
            <person name="Liu W."/>
            <person name="Santuari L."/>
            <person name="Cao Q."/>
            <person name="Sharma T."/>
            <person name="Shen D."/>
            <person name="Roswanjaya Y."/>
            <person name="Wardhani T."/>
            <person name="Kalhor M.S."/>
            <person name="Jansen J."/>
            <person name="Van den Hoogen J."/>
            <person name="Gungor B."/>
            <person name="Hartog M."/>
            <person name="Hontelez J."/>
            <person name="Verver J."/>
            <person name="Yang W.-C."/>
            <person name="Schijlen E."/>
            <person name="Repin R."/>
            <person name="Schilthuizen M."/>
            <person name="Schranz E."/>
            <person name="Heidstra R."/>
            <person name="Miyata K."/>
            <person name="Fedorova E."/>
            <person name="Kohlen W."/>
            <person name="Bisseling T."/>
            <person name="Smit S."/>
            <person name="Geurts R."/>
        </authorList>
    </citation>
    <scope>NUCLEOTIDE SEQUENCE [LARGE SCALE GENOMIC DNA]</scope>
    <source>
        <strain evidence="3">cv. RG33-2</strain>
    </source>
</reference>
<evidence type="ECO:0000313" key="3">
    <source>
        <dbReference type="Proteomes" id="UP000237000"/>
    </source>
</evidence>
<sequence length="253" mass="28840">MKLGDLNKLQYLRGYLSIRGIGNVQDAGDAERAKLLNKQNLTCLKLNFSQDSGVQRTEDESAALLEALRPPLNLVYLQITRYRGAKFPNWMVSLVSLRILILNRCHNCYLLPPLGKLPLLKALRMNYMDKVEEVGLEFLGVETGSNTTELESFSVSFPKLEELRFVGLSSWKQWLGVRYTTSSLKIMPSLRFLEISNCEILEALPEFLPTMPVQELVIDNCPILERRCQKEAGEEWHLISHIQNIEIKNSSGQ</sequence>
<dbReference type="EMBL" id="JXTC01000064">
    <property type="protein sequence ID" value="PON92561.1"/>
    <property type="molecule type" value="Genomic_DNA"/>
</dbReference>
<dbReference type="InterPro" id="IPR032675">
    <property type="entry name" value="LRR_dom_sf"/>
</dbReference>
<comment type="caution">
    <text evidence="2">The sequence shown here is derived from an EMBL/GenBank/DDBJ whole genome shotgun (WGS) entry which is preliminary data.</text>
</comment>
<evidence type="ECO:0000313" key="2">
    <source>
        <dbReference type="EMBL" id="PON92561.1"/>
    </source>
</evidence>
<dbReference type="Pfam" id="PF25019">
    <property type="entry name" value="LRR_R13L1-DRL21"/>
    <property type="match status" value="1"/>
</dbReference>
<feature type="domain" description="R13L1/DRL21-like LRR repeat region" evidence="1">
    <location>
        <begin position="3"/>
        <end position="128"/>
    </location>
</feature>
<dbReference type="InterPro" id="IPR056789">
    <property type="entry name" value="LRR_R13L1-DRL21"/>
</dbReference>
<dbReference type="Gene3D" id="3.80.10.10">
    <property type="entry name" value="Ribonuclease Inhibitor"/>
    <property type="match status" value="1"/>
</dbReference>
<dbReference type="OrthoDB" id="1166019at2759"/>
<dbReference type="STRING" id="63057.A0A2P5F439"/>
<dbReference type="PANTHER" id="PTHR47186:SF30">
    <property type="entry name" value="EF-HAND DOMAIN-CONTAINING PROTEIN"/>
    <property type="match status" value="1"/>
</dbReference>
<proteinExistence type="predicted"/>
<accession>A0A2P5F439</accession>
<keyword evidence="3" id="KW-1185">Reference proteome</keyword>
<dbReference type="SUPFAM" id="SSF52047">
    <property type="entry name" value="RNI-like"/>
    <property type="match status" value="1"/>
</dbReference>
<dbReference type="InParanoid" id="A0A2P5F439"/>
<organism evidence="2 3">
    <name type="scientific">Trema orientale</name>
    <name type="common">Charcoal tree</name>
    <name type="synonym">Celtis orientalis</name>
    <dbReference type="NCBI Taxonomy" id="63057"/>
    <lineage>
        <taxon>Eukaryota</taxon>
        <taxon>Viridiplantae</taxon>
        <taxon>Streptophyta</taxon>
        <taxon>Embryophyta</taxon>
        <taxon>Tracheophyta</taxon>
        <taxon>Spermatophyta</taxon>
        <taxon>Magnoliopsida</taxon>
        <taxon>eudicotyledons</taxon>
        <taxon>Gunneridae</taxon>
        <taxon>Pentapetalae</taxon>
        <taxon>rosids</taxon>
        <taxon>fabids</taxon>
        <taxon>Rosales</taxon>
        <taxon>Cannabaceae</taxon>
        <taxon>Trema</taxon>
    </lineage>
</organism>
<name>A0A2P5F439_TREOI</name>
<evidence type="ECO:0000259" key="1">
    <source>
        <dbReference type="Pfam" id="PF25019"/>
    </source>
</evidence>
<dbReference type="Proteomes" id="UP000237000">
    <property type="component" value="Unassembled WGS sequence"/>
</dbReference>
<gene>
    <name evidence="2" type="ORF">TorRG33x02_116550</name>
</gene>
<dbReference type="PANTHER" id="PTHR47186">
    <property type="entry name" value="LEUCINE-RICH REPEAT-CONTAINING PROTEIN 57"/>
    <property type="match status" value="1"/>
</dbReference>